<comment type="caution">
    <text evidence="1">The sequence shown here is derived from an EMBL/GenBank/DDBJ whole genome shotgun (WGS) entry which is preliminary data.</text>
</comment>
<organism evidence="1 2">
    <name type="scientific">Vanilla planifolia</name>
    <name type="common">Vanilla</name>
    <dbReference type="NCBI Taxonomy" id="51239"/>
    <lineage>
        <taxon>Eukaryota</taxon>
        <taxon>Viridiplantae</taxon>
        <taxon>Streptophyta</taxon>
        <taxon>Embryophyta</taxon>
        <taxon>Tracheophyta</taxon>
        <taxon>Spermatophyta</taxon>
        <taxon>Magnoliopsida</taxon>
        <taxon>Liliopsida</taxon>
        <taxon>Asparagales</taxon>
        <taxon>Orchidaceae</taxon>
        <taxon>Vanilloideae</taxon>
        <taxon>Vanilleae</taxon>
        <taxon>Vanilla</taxon>
    </lineage>
</organism>
<name>A0A835PWX5_VANPL</name>
<gene>
    <name evidence="1" type="ORF">HPP92_020452</name>
</gene>
<dbReference type="AlphaFoldDB" id="A0A835PWX5"/>
<dbReference type="Proteomes" id="UP000639772">
    <property type="component" value="Chromosome 11"/>
</dbReference>
<evidence type="ECO:0000313" key="1">
    <source>
        <dbReference type="EMBL" id="KAG0461976.1"/>
    </source>
</evidence>
<accession>A0A835PWX5</accession>
<proteinExistence type="predicted"/>
<evidence type="ECO:0000313" key="2">
    <source>
        <dbReference type="Proteomes" id="UP000639772"/>
    </source>
</evidence>
<protein>
    <submittedName>
        <fullName evidence="1">Uncharacterized protein</fullName>
    </submittedName>
</protein>
<reference evidence="1 2" key="1">
    <citation type="journal article" date="2020" name="Nat. Food">
        <title>A phased Vanilla planifolia genome enables genetic improvement of flavour and production.</title>
        <authorList>
            <person name="Hasing T."/>
            <person name="Tang H."/>
            <person name="Brym M."/>
            <person name="Khazi F."/>
            <person name="Huang T."/>
            <person name="Chambers A.H."/>
        </authorList>
    </citation>
    <scope>NUCLEOTIDE SEQUENCE [LARGE SCALE GENOMIC DNA]</scope>
    <source>
        <tissue evidence="1">Leaf</tissue>
    </source>
</reference>
<sequence length="86" mass="9638">MARPSGYLRTSAFCFDCHSAIKLISEIFSRDYFGISGNLSCAIKIGYYREVTGWLCTNPGDEPGKMRTVINIHDESVNSLSDFCYP</sequence>
<dbReference type="EMBL" id="JADCNM010000011">
    <property type="protein sequence ID" value="KAG0461976.1"/>
    <property type="molecule type" value="Genomic_DNA"/>
</dbReference>